<feature type="non-terminal residue" evidence="1">
    <location>
        <position position="1"/>
    </location>
</feature>
<keyword evidence="2" id="KW-1185">Reference proteome</keyword>
<evidence type="ECO:0000313" key="2">
    <source>
        <dbReference type="Proteomes" id="UP001190700"/>
    </source>
</evidence>
<reference evidence="1 2" key="1">
    <citation type="journal article" date="2015" name="Genome Biol. Evol.">
        <title>Comparative Genomics of a Bacterivorous Green Alga Reveals Evolutionary Causalities and Consequences of Phago-Mixotrophic Mode of Nutrition.</title>
        <authorList>
            <person name="Burns J.A."/>
            <person name="Paasch A."/>
            <person name="Narechania A."/>
            <person name="Kim E."/>
        </authorList>
    </citation>
    <scope>NUCLEOTIDE SEQUENCE [LARGE SCALE GENOMIC DNA]</scope>
    <source>
        <strain evidence="1 2">PLY_AMNH</strain>
    </source>
</reference>
<evidence type="ECO:0000313" key="1">
    <source>
        <dbReference type="EMBL" id="KAK3236423.1"/>
    </source>
</evidence>
<protein>
    <submittedName>
        <fullName evidence="1">Uncharacterized protein</fullName>
    </submittedName>
</protein>
<comment type="caution">
    <text evidence="1">The sequence shown here is derived from an EMBL/GenBank/DDBJ whole genome shotgun (WGS) entry which is preliminary data.</text>
</comment>
<gene>
    <name evidence="1" type="ORF">CYMTET_53431</name>
</gene>
<accession>A0AAE0EPQ5</accession>
<dbReference type="EMBL" id="LGRX02035038">
    <property type="protein sequence ID" value="KAK3236423.1"/>
    <property type="molecule type" value="Genomic_DNA"/>
</dbReference>
<name>A0AAE0EPQ5_9CHLO</name>
<proteinExistence type="predicted"/>
<dbReference type="AlphaFoldDB" id="A0AAE0EPQ5"/>
<organism evidence="1 2">
    <name type="scientific">Cymbomonas tetramitiformis</name>
    <dbReference type="NCBI Taxonomy" id="36881"/>
    <lineage>
        <taxon>Eukaryota</taxon>
        <taxon>Viridiplantae</taxon>
        <taxon>Chlorophyta</taxon>
        <taxon>Pyramimonadophyceae</taxon>
        <taxon>Pyramimonadales</taxon>
        <taxon>Pyramimonadaceae</taxon>
        <taxon>Cymbomonas</taxon>
    </lineage>
</organism>
<sequence length="110" mass="12264">RLQFRGSSFDPVVNVFALLDRSADGASLEGPNQNISIADIERLERLELLTQEAIDCARMANASLEQALLADSEIANVKNTVDKNTKRAVQKITTILEEIPRRKLEMVARK</sequence>
<dbReference type="Proteomes" id="UP001190700">
    <property type="component" value="Unassembled WGS sequence"/>
</dbReference>